<reference evidence="3" key="1">
    <citation type="submission" date="2016-11" db="UniProtKB">
        <authorList>
            <consortium name="WormBaseParasite"/>
        </authorList>
    </citation>
    <scope>IDENTIFICATION</scope>
</reference>
<protein>
    <submittedName>
        <fullName evidence="3">Uncharacterized protein</fullName>
    </submittedName>
</protein>
<accession>A0A1I7UUZ9</accession>
<name>A0A1I7UUZ9_9PELO</name>
<evidence type="ECO:0000256" key="1">
    <source>
        <dbReference type="SAM" id="MobiDB-lite"/>
    </source>
</evidence>
<dbReference type="Proteomes" id="UP000095282">
    <property type="component" value="Unplaced"/>
</dbReference>
<keyword evidence="2" id="KW-1185">Reference proteome</keyword>
<feature type="compositionally biased region" description="Basic and acidic residues" evidence="1">
    <location>
        <begin position="1"/>
        <end position="17"/>
    </location>
</feature>
<feature type="region of interest" description="Disordered" evidence="1">
    <location>
        <begin position="1"/>
        <end position="86"/>
    </location>
</feature>
<evidence type="ECO:0000313" key="3">
    <source>
        <dbReference type="WBParaSite" id="Csp11.Scaffold630.g19614.t1"/>
    </source>
</evidence>
<sequence length="86" mass="9064">MDDDVKSTQRSDNDPKEAPPPPATLPTDVARTPKSVPTTTPPVPTSRPATSLGTSKKGGEMKTAACLSSPRSTPMNNREVKSMPAF</sequence>
<organism evidence="2 3">
    <name type="scientific">Caenorhabditis tropicalis</name>
    <dbReference type="NCBI Taxonomy" id="1561998"/>
    <lineage>
        <taxon>Eukaryota</taxon>
        <taxon>Metazoa</taxon>
        <taxon>Ecdysozoa</taxon>
        <taxon>Nematoda</taxon>
        <taxon>Chromadorea</taxon>
        <taxon>Rhabditida</taxon>
        <taxon>Rhabditina</taxon>
        <taxon>Rhabditomorpha</taxon>
        <taxon>Rhabditoidea</taxon>
        <taxon>Rhabditidae</taxon>
        <taxon>Peloderinae</taxon>
        <taxon>Caenorhabditis</taxon>
    </lineage>
</organism>
<evidence type="ECO:0000313" key="2">
    <source>
        <dbReference type="Proteomes" id="UP000095282"/>
    </source>
</evidence>
<dbReference type="AlphaFoldDB" id="A0A1I7UUZ9"/>
<dbReference type="WBParaSite" id="Csp11.Scaffold630.g19614.t1">
    <property type="protein sequence ID" value="Csp11.Scaffold630.g19614.t1"/>
    <property type="gene ID" value="Csp11.Scaffold630.g19614"/>
</dbReference>
<proteinExistence type="predicted"/>